<dbReference type="PANTHER" id="PTHR33116">
    <property type="entry name" value="REVERSE TRANSCRIPTASE ZINC-BINDING DOMAIN-CONTAINING PROTEIN-RELATED-RELATED"/>
    <property type="match status" value="1"/>
</dbReference>
<dbReference type="AlphaFoldDB" id="A0A5E4GDE9"/>
<gene>
    <name evidence="2" type="ORF">ALMOND_2B020286</name>
</gene>
<feature type="domain" description="Reverse transcriptase zinc-binding" evidence="1">
    <location>
        <begin position="252"/>
        <end position="329"/>
    </location>
</feature>
<dbReference type="PANTHER" id="PTHR33116:SF86">
    <property type="entry name" value="REVERSE TRANSCRIPTASE DOMAIN-CONTAINING PROTEIN"/>
    <property type="match status" value="1"/>
</dbReference>
<dbReference type="EMBL" id="CABIKO010000583">
    <property type="protein sequence ID" value="VVA37879.1"/>
    <property type="molecule type" value="Genomic_DNA"/>
</dbReference>
<sequence length="329" mass="37515">MVFSPNTPEPLREQLCEIFGINGAENAGKEILLKAVATAIPAYPMACFKFLAAVCKDINGDLARFWWKNGDDGSKIHWKSWASLCNPKEEGGLGFRDFMSFNTALLTKQCWRILQNPNAGWVQILKARYYPDCDFSQAKKGARASWAWASLLEGRDALIKDSRCQIFNGANTWKDSWLLPPHEGIINVSQLISPSAPQQVCEIMDKVNHSWRVDLIDSYVSRETIDIIRCCPIGNSDGCDRRVWPWTSNGDYTVKSGYRRIHAQNRIREGERGSTSHVVQKEVWQSIWKIVPLPKIRVFLWRLLNDAISTRWNLFKRKIVNSPLCPICG</sequence>
<dbReference type="InterPro" id="IPR026960">
    <property type="entry name" value="RVT-Znf"/>
</dbReference>
<accession>A0A5E4GDE9</accession>
<dbReference type="OMA" id="CENWENI"/>
<protein>
    <submittedName>
        <fullName evidence="2">PREDICTED: reverse mRNAase</fullName>
    </submittedName>
</protein>
<evidence type="ECO:0000259" key="1">
    <source>
        <dbReference type="Pfam" id="PF13966"/>
    </source>
</evidence>
<evidence type="ECO:0000313" key="2">
    <source>
        <dbReference type="EMBL" id="VVA37879.1"/>
    </source>
</evidence>
<proteinExistence type="predicted"/>
<reference evidence="3" key="1">
    <citation type="journal article" date="2020" name="Plant J.">
        <title>Transposons played a major role in the diversification between the closely related almond and peach genomes: results from the almond genome sequence.</title>
        <authorList>
            <person name="Alioto T."/>
            <person name="Alexiou K.G."/>
            <person name="Bardil A."/>
            <person name="Barteri F."/>
            <person name="Castanera R."/>
            <person name="Cruz F."/>
            <person name="Dhingra A."/>
            <person name="Duval H."/>
            <person name="Fernandez I Marti A."/>
            <person name="Frias L."/>
            <person name="Galan B."/>
            <person name="Garcia J.L."/>
            <person name="Howad W."/>
            <person name="Gomez-Garrido J."/>
            <person name="Gut M."/>
            <person name="Julca I."/>
            <person name="Morata J."/>
            <person name="Puigdomenech P."/>
            <person name="Ribeca P."/>
            <person name="Rubio Cabetas M.J."/>
            <person name="Vlasova A."/>
            <person name="Wirthensohn M."/>
            <person name="Garcia-Mas J."/>
            <person name="Gabaldon T."/>
            <person name="Casacuberta J.M."/>
            <person name="Arus P."/>
        </authorList>
    </citation>
    <scope>NUCLEOTIDE SEQUENCE [LARGE SCALE GENOMIC DNA]</scope>
    <source>
        <strain evidence="3">cv. Texas</strain>
    </source>
</reference>
<organism evidence="2 3">
    <name type="scientific">Prunus dulcis</name>
    <name type="common">Almond</name>
    <name type="synonym">Amygdalus dulcis</name>
    <dbReference type="NCBI Taxonomy" id="3755"/>
    <lineage>
        <taxon>Eukaryota</taxon>
        <taxon>Viridiplantae</taxon>
        <taxon>Streptophyta</taxon>
        <taxon>Embryophyta</taxon>
        <taxon>Tracheophyta</taxon>
        <taxon>Spermatophyta</taxon>
        <taxon>Magnoliopsida</taxon>
        <taxon>eudicotyledons</taxon>
        <taxon>Gunneridae</taxon>
        <taxon>Pentapetalae</taxon>
        <taxon>rosids</taxon>
        <taxon>fabids</taxon>
        <taxon>Rosales</taxon>
        <taxon>Rosaceae</taxon>
        <taxon>Amygdaloideae</taxon>
        <taxon>Amygdaleae</taxon>
        <taxon>Prunus</taxon>
    </lineage>
</organism>
<dbReference type="Pfam" id="PF13966">
    <property type="entry name" value="zf-RVT"/>
    <property type="match status" value="1"/>
</dbReference>
<evidence type="ECO:0000313" key="3">
    <source>
        <dbReference type="Proteomes" id="UP000327085"/>
    </source>
</evidence>
<dbReference type="Proteomes" id="UP000327085">
    <property type="component" value="Chromosome 7"/>
</dbReference>
<dbReference type="InParanoid" id="A0A5E4GDE9"/>
<name>A0A5E4GDE9_PRUDU</name>
<dbReference type="Gramene" id="VVA37879">
    <property type="protein sequence ID" value="VVA37879"/>
    <property type="gene ID" value="Prudul26B020286"/>
</dbReference>